<dbReference type="EMBL" id="DVNM01000023">
    <property type="protein sequence ID" value="HIU69168.1"/>
    <property type="molecule type" value="Genomic_DNA"/>
</dbReference>
<keyword evidence="5 7" id="KW-0326">Glycosidase</keyword>
<dbReference type="PROSITE" id="PS00719">
    <property type="entry name" value="GLYCOSYL_HYDROL_F2_1"/>
    <property type="match status" value="1"/>
</dbReference>
<dbReference type="Pfam" id="PF02836">
    <property type="entry name" value="Glyco_hydro_2_C"/>
    <property type="match status" value="1"/>
</dbReference>
<comment type="caution">
    <text evidence="9">The sequence shown here is derived from an EMBL/GenBank/DDBJ whole genome shotgun (WGS) entry which is preliminary data.</text>
</comment>
<dbReference type="GO" id="GO:0004565">
    <property type="term" value="F:beta-galactosidase activity"/>
    <property type="evidence" value="ECO:0007669"/>
    <property type="project" value="UniProtKB-EC"/>
</dbReference>
<dbReference type="Gene3D" id="2.70.98.10">
    <property type="match status" value="1"/>
</dbReference>
<dbReference type="AlphaFoldDB" id="A0A9D1SNR2"/>
<dbReference type="GO" id="GO:0030246">
    <property type="term" value="F:carbohydrate binding"/>
    <property type="evidence" value="ECO:0007669"/>
    <property type="project" value="InterPro"/>
</dbReference>
<dbReference type="InterPro" id="IPR006103">
    <property type="entry name" value="Glyco_hydro_2_cat"/>
</dbReference>
<dbReference type="SUPFAM" id="SSF49785">
    <property type="entry name" value="Galactose-binding domain-like"/>
    <property type="match status" value="1"/>
</dbReference>
<dbReference type="GO" id="GO:0009341">
    <property type="term" value="C:beta-galactosidase complex"/>
    <property type="evidence" value="ECO:0007669"/>
    <property type="project" value="InterPro"/>
</dbReference>
<dbReference type="GO" id="GO:0005990">
    <property type="term" value="P:lactose catabolic process"/>
    <property type="evidence" value="ECO:0007669"/>
    <property type="project" value="TreeGrafter"/>
</dbReference>
<dbReference type="PANTHER" id="PTHR46323:SF2">
    <property type="entry name" value="BETA-GALACTOSIDASE"/>
    <property type="match status" value="1"/>
</dbReference>
<dbReference type="Pfam" id="PF02837">
    <property type="entry name" value="Glyco_hydro_2_N"/>
    <property type="match status" value="1"/>
</dbReference>
<organism evidence="9 10">
    <name type="scientific">Candidatus Scybalenecus merdavium</name>
    <dbReference type="NCBI Taxonomy" id="2840939"/>
    <lineage>
        <taxon>Bacteria</taxon>
        <taxon>Bacillati</taxon>
        <taxon>Bacillota</taxon>
        <taxon>Clostridia</taxon>
        <taxon>Eubacteriales</taxon>
        <taxon>Oscillospiraceae</taxon>
        <taxon>Oscillospiraceae incertae sedis</taxon>
        <taxon>Candidatus Scybalenecus</taxon>
    </lineage>
</organism>
<dbReference type="SUPFAM" id="SSF49303">
    <property type="entry name" value="beta-Galactosidase/glucuronidase domain"/>
    <property type="match status" value="2"/>
</dbReference>
<dbReference type="SUPFAM" id="SSF51445">
    <property type="entry name" value="(Trans)glycosidases"/>
    <property type="match status" value="1"/>
</dbReference>
<evidence type="ECO:0000313" key="10">
    <source>
        <dbReference type="Proteomes" id="UP000824125"/>
    </source>
</evidence>
<evidence type="ECO:0000256" key="6">
    <source>
        <dbReference type="ARBA" id="ARBA00032230"/>
    </source>
</evidence>
<evidence type="ECO:0000313" key="9">
    <source>
        <dbReference type="EMBL" id="HIU69168.1"/>
    </source>
</evidence>
<evidence type="ECO:0000256" key="7">
    <source>
        <dbReference type="RuleBase" id="RU361154"/>
    </source>
</evidence>
<proteinExistence type="inferred from homology"/>
<protein>
    <recommendedName>
        <fullName evidence="3 7">Beta-galactosidase</fullName>
        <ecNumber evidence="3 7">3.2.1.23</ecNumber>
    </recommendedName>
    <alternativeName>
        <fullName evidence="6 7">Lactase</fullName>
    </alternativeName>
</protein>
<dbReference type="InterPro" id="IPR036156">
    <property type="entry name" value="Beta-gal/glucu_dom_sf"/>
</dbReference>
<dbReference type="EC" id="3.2.1.23" evidence="3 7"/>
<evidence type="ECO:0000256" key="4">
    <source>
        <dbReference type="ARBA" id="ARBA00022801"/>
    </source>
</evidence>
<dbReference type="SUPFAM" id="SSF74650">
    <property type="entry name" value="Galactose mutarotase-like"/>
    <property type="match status" value="1"/>
</dbReference>
<dbReference type="InterPro" id="IPR006104">
    <property type="entry name" value="Glyco_hydro_2_N"/>
</dbReference>
<comment type="catalytic activity">
    <reaction evidence="1 7">
        <text>Hydrolysis of terminal non-reducing beta-D-galactose residues in beta-D-galactosides.</text>
        <dbReference type="EC" id="3.2.1.23"/>
    </reaction>
</comment>
<dbReference type="InterPro" id="IPR004199">
    <property type="entry name" value="B-gal_small/dom_5"/>
</dbReference>
<dbReference type="InterPro" id="IPR050347">
    <property type="entry name" value="Bact_Beta-galactosidase"/>
</dbReference>
<reference evidence="9" key="1">
    <citation type="submission" date="2020-10" db="EMBL/GenBank/DDBJ databases">
        <authorList>
            <person name="Gilroy R."/>
        </authorList>
    </citation>
    <scope>NUCLEOTIDE SEQUENCE</scope>
    <source>
        <strain evidence="9">CHK176-6737</strain>
    </source>
</reference>
<evidence type="ECO:0000256" key="5">
    <source>
        <dbReference type="ARBA" id="ARBA00023295"/>
    </source>
</evidence>
<dbReference type="InterPro" id="IPR014718">
    <property type="entry name" value="GH-type_carb-bd"/>
</dbReference>
<dbReference type="InterPro" id="IPR017853">
    <property type="entry name" value="GH"/>
</dbReference>
<comment type="similarity">
    <text evidence="2 7">Belongs to the glycosyl hydrolase 2 family.</text>
</comment>
<dbReference type="Gene3D" id="2.60.120.260">
    <property type="entry name" value="Galactose-binding domain-like"/>
    <property type="match status" value="1"/>
</dbReference>
<dbReference type="InterPro" id="IPR006102">
    <property type="entry name" value="Ig-like_GH2"/>
</dbReference>
<gene>
    <name evidence="9" type="ORF">IAD23_04345</name>
</gene>
<evidence type="ECO:0000256" key="2">
    <source>
        <dbReference type="ARBA" id="ARBA00007401"/>
    </source>
</evidence>
<dbReference type="InterPro" id="IPR011013">
    <property type="entry name" value="Gal_mutarotase_sf_dom"/>
</dbReference>
<dbReference type="PANTHER" id="PTHR46323">
    <property type="entry name" value="BETA-GALACTOSIDASE"/>
    <property type="match status" value="1"/>
</dbReference>
<dbReference type="PRINTS" id="PR00132">
    <property type="entry name" value="GLHYDRLASE2"/>
</dbReference>
<evidence type="ECO:0000256" key="1">
    <source>
        <dbReference type="ARBA" id="ARBA00001412"/>
    </source>
</evidence>
<dbReference type="Proteomes" id="UP000824125">
    <property type="component" value="Unassembled WGS sequence"/>
</dbReference>
<dbReference type="InterPro" id="IPR023230">
    <property type="entry name" value="Glyco_hydro_2_CS"/>
</dbReference>
<evidence type="ECO:0000259" key="8">
    <source>
        <dbReference type="SMART" id="SM01038"/>
    </source>
</evidence>
<reference evidence="9" key="2">
    <citation type="journal article" date="2021" name="PeerJ">
        <title>Extensive microbial diversity within the chicken gut microbiome revealed by metagenomics and culture.</title>
        <authorList>
            <person name="Gilroy R."/>
            <person name="Ravi A."/>
            <person name="Getino M."/>
            <person name="Pursley I."/>
            <person name="Horton D.L."/>
            <person name="Alikhan N.F."/>
            <person name="Baker D."/>
            <person name="Gharbi K."/>
            <person name="Hall N."/>
            <person name="Watson M."/>
            <person name="Adriaenssens E.M."/>
            <person name="Foster-Nyarko E."/>
            <person name="Jarju S."/>
            <person name="Secka A."/>
            <person name="Antonio M."/>
            <person name="Oren A."/>
            <person name="Chaudhuri R.R."/>
            <person name="La Ragione R."/>
            <person name="Hildebrand F."/>
            <person name="Pallen M.J."/>
        </authorList>
    </citation>
    <scope>NUCLEOTIDE SEQUENCE</scope>
    <source>
        <strain evidence="9">CHK176-6737</strain>
    </source>
</reference>
<dbReference type="Pfam" id="PF02929">
    <property type="entry name" value="Bgal_small_N"/>
    <property type="match status" value="1"/>
</dbReference>
<evidence type="ECO:0000256" key="3">
    <source>
        <dbReference type="ARBA" id="ARBA00012756"/>
    </source>
</evidence>
<dbReference type="Gene3D" id="3.20.20.80">
    <property type="entry name" value="Glycosidases"/>
    <property type="match status" value="1"/>
</dbReference>
<keyword evidence="4 7" id="KW-0378">Hydrolase</keyword>
<sequence>MKFNLKTDNYRQFSVYRKNLLKPRSYFIPFNGRKALDKTDILTERYHSPMVAVLSGEWKFKYYENCHSLPAELETDDYPFDTVQVPSMWQYTGYEEPCYTNTRYPFKVDPPHFPTDCPAAVYVKSFKLADMGGHYTLTFLGVAGSLDVFVNGSFVGYSEGSHNTSEFDVTELLNPGLNEIAVVVHKWSNGTYLEAQDMFRSNGIFRDVLLTRTEDNSIYDFAVKTQFSRDVQAYKVTILPTLRLADDCVLTAELFDGEELVSSRSIEVGKNKMDVTIDFAHIDAKPWSAETPNLYTLYLTLVQDGKVIEVVRRYVGFRHVEVKDDVFFFNDKRIKLLGVNHHDTTPDKGYCMTPQEMQRDVELVKQFNGNAVRTSHYPPDPIFLDLCDQYGIYVVDEADIETHGTCDGLYRPNLISNDLKWKDHYWDRVYRMFERDKNHACVTMWSLGNEAGGIRCQDHCYQQLKKLTEIPIHYEGAVRTKRIGYDVNSMMYPPVQQVAKIGEHAIGKYRSRPLFLCEYAHAMGVGAGDLEEYVRLFYAHDNLMGGCIWEFADHAVYHADGEVKYTYGGDHGETKHDSNFCVDGLFAPDRTPHPGAWQMKNCYRPVRAKKESDGVYSFFNHHYFAPVELTVAYTLLKDGVPAENGNVQLALQPQTAQKVELPIQADSTCHTAVVFQYMDGEREVAFEQFVLHAGQLPFAAPVCKAPKLAVVSDNMRHEDDQITAENTRMLFNTDTGRITSWLYKGRELVNQTPAYYEKGINPELFRAPLDNDMYLAANWRKYGLEDVRAYLRKSRKKTTERSVVFTNQYLLSTPRQKYLGDLTMVYEVFGNGQMRVDVSFDYLTKINKIPRYGVVLELPQAFEQVRYFGLGEQENLSDFKEQAAFGVYDTTVSAMHYPYINPQESGMHCETRWAELTAPDGTGVRIRAVDKPFVFSAHHYTPQDAAKAAHLEELERRRTTAVFIDGYMLGAGSNACGTIPADAHRIDSGKKKFAFSFVIEPFDTSEQADA</sequence>
<dbReference type="Gene3D" id="2.60.40.10">
    <property type="entry name" value="Immunoglobulins"/>
    <property type="match status" value="1"/>
</dbReference>
<dbReference type="SMART" id="SM01038">
    <property type="entry name" value="Bgal_small_N"/>
    <property type="match status" value="1"/>
</dbReference>
<dbReference type="InterPro" id="IPR013783">
    <property type="entry name" value="Ig-like_fold"/>
</dbReference>
<dbReference type="InterPro" id="IPR006101">
    <property type="entry name" value="Glyco_hydro_2"/>
</dbReference>
<dbReference type="Pfam" id="PF00703">
    <property type="entry name" value="Glyco_hydro_2"/>
    <property type="match status" value="1"/>
</dbReference>
<feature type="domain" description="Beta galactosidase small chain/" evidence="8">
    <location>
        <begin position="721"/>
        <end position="998"/>
    </location>
</feature>
<dbReference type="InterPro" id="IPR008979">
    <property type="entry name" value="Galactose-bd-like_sf"/>
</dbReference>
<accession>A0A9D1SNR2</accession>
<name>A0A9D1SNR2_9FIRM</name>